<protein>
    <submittedName>
        <fullName evidence="6">Ribonuclease H-like domain-containing protein</fullName>
    </submittedName>
</protein>
<dbReference type="InterPro" id="IPR001878">
    <property type="entry name" value="Znf_CCHC"/>
</dbReference>
<dbReference type="InterPro" id="IPR039537">
    <property type="entry name" value="Retrotran_Ty1/copia-like"/>
</dbReference>
<dbReference type="Pfam" id="PF00098">
    <property type="entry name" value="zf-CCHC"/>
    <property type="match status" value="1"/>
</dbReference>
<dbReference type="PANTHER" id="PTHR42648:SF32">
    <property type="entry name" value="RIBONUCLEASE H-LIKE DOMAIN, GAG-PRE-INTEGRASE DOMAIN PROTEIN-RELATED"/>
    <property type="match status" value="1"/>
</dbReference>
<feature type="domain" description="CCHC-type" evidence="4">
    <location>
        <begin position="961"/>
        <end position="976"/>
    </location>
</feature>
<evidence type="ECO:0000259" key="4">
    <source>
        <dbReference type="PROSITE" id="PS50158"/>
    </source>
</evidence>
<dbReference type="GO" id="GO:0003676">
    <property type="term" value="F:nucleic acid binding"/>
    <property type="evidence" value="ECO:0007669"/>
    <property type="project" value="InterPro"/>
</dbReference>
<proteinExistence type="predicted"/>
<dbReference type="InterPro" id="IPR057670">
    <property type="entry name" value="SH3_retrovirus"/>
</dbReference>
<feature type="region of interest" description="Disordered" evidence="3">
    <location>
        <begin position="782"/>
        <end position="810"/>
    </location>
</feature>
<dbReference type="SUPFAM" id="SSF57756">
    <property type="entry name" value="Retrovirus zinc finger-like domains"/>
    <property type="match status" value="2"/>
</dbReference>
<dbReference type="Gene3D" id="4.10.60.10">
    <property type="entry name" value="Zinc finger, CCHC-type"/>
    <property type="match status" value="2"/>
</dbReference>
<evidence type="ECO:0000259" key="5">
    <source>
        <dbReference type="PROSITE" id="PS50994"/>
    </source>
</evidence>
<feature type="region of interest" description="Disordered" evidence="3">
    <location>
        <begin position="294"/>
        <end position="313"/>
    </location>
</feature>
<evidence type="ECO:0000256" key="1">
    <source>
        <dbReference type="PROSITE-ProRule" id="PRU00047"/>
    </source>
</evidence>
<evidence type="ECO:0000313" key="6">
    <source>
        <dbReference type="EMBL" id="GEU46213.1"/>
    </source>
</evidence>
<dbReference type="Gene3D" id="3.30.420.10">
    <property type="entry name" value="Ribonuclease H-like superfamily/Ribonuclease H"/>
    <property type="match status" value="1"/>
</dbReference>
<dbReference type="EMBL" id="BKCJ010002095">
    <property type="protein sequence ID" value="GEU46213.1"/>
    <property type="molecule type" value="Genomic_DNA"/>
</dbReference>
<dbReference type="PROSITE" id="PS50994">
    <property type="entry name" value="INTEGRASE"/>
    <property type="match status" value="1"/>
</dbReference>
<name>A0A6L2K9S6_TANCI</name>
<sequence length="1778" mass="199736">MSLICEYENRAILLMIDYSLWEVILNGDSPSPTRIVDGVVQIIAPTTAEQRLAKKNELKARGTLLMDLSDKHQLKFNIHKDAKTLWKLQKFISQLKILGETISQEDINLKFLRSLPSEWKTYTLIWRNKADLEEQSLDDLFKNLKIYEAEVKDSSASSRNTQNIAFVSSNNTDSTNKSVSDVPSVSAAISKAPVSTLPNVDSLSDAVIYSFFASQSNSPQLDNEDLKQINADDLEEINLKWQMAMLTMRAMRFLQRTVRNLGVIGTTAIGFDMSKFECYNCHRRGYFARECRSPRDNRNKEAPRRTVPVEADEEPTSYALMAYASSSSSSSSGSGNETSSKNLSKLLESKVSDKTDLGFDSQVFDRQVLDCKELHSHASNDSMPKSPVNDRYKSGEGYHAVPPLYTGTFMPPKHDLVFNDAPNASEKVTNVVNVESSTNKSSKNMSKTLRTDAPIIEDWIYDFEAETEIEPVPTAIPQGLQVKQKDDGMLISQDKYVAKILKKFSFTDVESASTPIKIGKPLLKDPDGEDVDVHIYRSMIGSLMYITSSRPDIMFAVCACARFQVTQKCHICMQLKEFLGISKTVVATSSTEAEYVAATSCCAQVLWIQNQLLDYGSLVNVVEGFPISNSIDSLNHLCLQTFSPKIDHTINPTSNVSLLIITPKLAMAPLTFADTHNMVAFLSKSDASAGFDQIVDFLNAHTIQYALVVNPTIYVSCIKQFWATATIKKCVSAKRTAWNEFSFSMASAVICLVTELERVFLELRLLFASMLVQPPPQAIKEKEEVEVPTAPTLPSPTNAPSPPPQDPIPTSRVSRDFIKVMVIQYPEPWLVYTIVWRNRDDLDTMSLDDVYNHLKVYEPKVQKRAGSNSQNMAFISSSNTSSGKNLSYDTVFSFIATQLNGSQIKYKDISQIDNDDIKEIDIKWILTLLSMRADRFWKKTGKKITIKGSDVAGFEKSKVECFNCHKMGHFARECRSPRSQDRGKRESYKKDPKEDEASKNHALVANEEEVQKKYALMAKSSSSSDNEVYDDSLCRKNTENLNTKLSKLNEELSDCEIDLYNYKRGLSQVKAILVEFKENEIKFCEKIRVFERDIELKDNKIKYLKNELEEVKKEKESIDIKIENFENASKDLDRLLESQKLDKDKKGVGFNEYCVVSPHPAQVYSPPKKDLSWMGLPKFVDDTITDYTRPIPNKGKIWTRVNHAQDNMKYASTHKSMTPRAVLLKSGTKPIAINRPFSTTRPTLNSAQPKMTSFVKTTHLNVKRPFERKSAAKSKVWVPTIRRKIPTVGLKVPAAKPTVAAGKGNKGKAVKASTRWIWKPKQNSSGQGLNFNGVSLTFKKYQYIDTQGRLKKGIKRDFSNARTPQQNGVAKRRNWTLIEAARTMLADAKLPVTFWAEAINTACYVQNKVLVIKPHNKIPYELFNEISTAIGFLRPFGCHVMILNTLDHLGKFNTKRDEGYFVGYSLSSKAFRVFNKRTKKIEENLHVDFLENRSIKKGTGPDWLFDIDTLTNFMNYVPAVVAGTSSTNISGTKEDVHQAAAKKDDAIPDNNAPQNEQEEVNEDKEVPKSSRNSNPTASTKVSSNDSFELASSSIVETKVLTVSTHVPTGSLFVPLVTLSVPIIISMGGSIHPEPLSLGNAMSFENRLEDFFGDTSDAVSLNDVEADLSNMETAIQDAGFLWERVGKVVGSSWSGGGVVRSEFQVWREIWVNSNRLNVGGRRRQGQNRARFVLGNVLEVMGSRVVIEMDEWNRRKSYTAFGRERRTRVNSNLNIGVTGM</sequence>
<feature type="compositionally biased region" description="Basic and acidic residues" evidence="3">
    <location>
        <begin position="975"/>
        <end position="999"/>
    </location>
</feature>
<organism evidence="6">
    <name type="scientific">Tanacetum cinerariifolium</name>
    <name type="common">Dalmatian daisy</name>
    <name type="synonym">Chrysanthemum cinerariifolium</name>
    <dbReference type="NCBI Taxonomy" id="118510"/>
    <lineage>
        <taxon>Eukaryota</taxon>
        <taxon>Viridiplantae</taxon>
        <taxon>Streptophyta</taxon>
        <taxon>Embryophyta</taxon>
        <taxon>Tracheophyta</taxon>
        <taxon>Spermatophyta</taxon>
        <taxon>Magnoliopsida</taxon>
        <taxon>eudicotyledons</taxon>
        <taxon>Gunneridae</taxon>
        <taxon>Pentapetalae</taxon>
        <taxon>asterids</taxon>
        <taxon>campanulids</taxon>
        <taxon>Asterales</taxon>
        <taxon>Asteraceae</taxon>
        <taxon>Asteroideae</taxon>
        <taxon>Anthemideae</taxon>
        <taxon>Anthemidinae</taxon>
        <taxon>Tanacetum</taxon>
    </lineage>
</organism>
<dbReference type="GO" id="GO:0015074">
    <property type="term" value="P:DNA integration"/>
    <property type="evidence" value="ECO:0007669"/>
    <property type="project" value="InterPro"/>
</dbReference>
<feature type="compositionally biased region" description="Pro residues" evidence="3">
    <location>
        <begin position="791"/>
        <end position="807"/>
    </location>
</feature>
<evidence type="ECO:0000256" key="2">
    <source>
        <dbReference type="SAM" id="Coils"/>
    </source>
</evidence>
<keyword evidence="1" id="KW-0863">Zinc-finger</keyword>
<dbReference type="SMART" id="SM00343">
    <property type="entry name" value="ZnF_C2HC"/>
    <property type="match status" value="2"/>
</dbReference>
<gene>
    <name evidence="6" type="ORF">Tci_018191</name>
</gene>
<dbReference type="SUPFAM" id="SSF53098">
    <property type="entry name" value="Ribonuclease H-like"/>
    <property type="match status" value="1"/>
</dbReference>
<feature type="domain" description="Integrase catalytic" evidence="5">
    <location>
        <begin position="1245"/>
        <end position="1427"/>
    </location>
</feature>
<feature type="coiled-coil region" evidence="2">
    <location>
        <begin position="1094"/>
        <end position="1142"/>
    </location>
</feature>
<feature type="compositionally biased region" description="Basic and acidic residues" evidence="3">
    <location>
        <begin position="294"/>
        <end position="304"/>
    </location>
</feature>
<dbReference type="InterPro" id="IPR036397">
    <property type="entry name" value="RNaseH_sf"/>
</dbReference>
<dbReference type="GO" id="GO:0008270">
    <property type="term" value="F:zinc ion binding"/>
    <property type="evidence" value="ECO:0007669"/>
    <property type="project" value="UniProtKB-KW"/>
</dbReference>
<dbReference type="InterPro" id="IPR036875">
    <property type="entry name" value="Znf_CCHC_sf"/>
</dbReference>
<keyword evidence="1" id="KW-0479">Metal-binding</keyword>
<dbReference type="InterPro" id="IPR012337">
    <property type="entry name" value="RNaseH-like_sf"/>
</dbReference>
<dbReference type="InterPro" id="IPR001584">
    <property type="entry name" value="Integrase_cat-core"/>
</dbReference>
<keyword evidence="2" id="KW-0175">Coiled coil</keyword>
<keyword evidence="1" id="KW-0862">Zinc</keyword>
<feature type="region of interest" description="Disordered" evidence="3">
    <location>
        <begin position="1527"/>
        <end position="1583"/>
    </location>
</feature>
<reference evidence="6" key="1">
    <citation type="journal article" date="2019" name="Sci. Rep.">
        <title>Draft genome of Tanacetum cinerariifolium, the natural source of mosquito coil.</title>
        <authorList>
            <person name="Yamashiro T."/>
            <person name="Shiraishi A."/>
            <person name="Satake H."/>
            <person name="Nakayama K."/>
        </authorList>
    </citation>
    <scope>NUCLEOTIDE SEQUENCE</scope>
</reference>
<feature type="compositionally biased region" description="Basic and acidic residues" evidence="3">
    <location>
        <begin position="1532"/>
        <end position="1546"/>
    </location>
</feature>
<feature type="compositionally biased region" description="Polar residues" evidence="3">
    <location>
        <begin position="1569"/>
        <end position="1583"/>
    </location>
</feature>
<dbReference type="Pfam" id="PF25597">
    <property type="entry name" value="SH3_retrovirus"/>
    <property type="match status" value="1"/>
</dbReference>
<dbReference type="Pfam" id="PF14223">
    <property type="entry name" value="Retrotran_gag_2"/>
    <property type="match status" value="1"/>
</dbReference>
<dbReference type="PROSITE" id="PS50158">
    <property type="entry name" value="ZF_CCHC"/>
    <property type="match status" value="2"/>
</dbReference>
<comment type="caution">
    <text evidence="6">The sequence shown here is derived from an EMBL/GenBank/DDBJ whole genome shotgun (WGS) entry which is preliminary data.</text>
</comment>
<dbReference type="PANTHER" id="PTHR42648">
    <property type="entry name" value="TRANSPOSASE, PUTATIVE-RELATED"/>
    <property type="match status" value="1"/>
</dbReference>
<evidence type="ECO:0000256" key="3">
    <source>
        <dbReference type="SAM" id="MobiDB-lite"/>
    </source>
</evidence>
<accession>A0A6L2K9S6</accession>
<feature type="domain" description="CCHC-type" evidence="4">
    <location>
        <begin position="278"/>
        <end position="293"/>
    </location>
</feature>
<feature type="region of interest" description="Disordered" evidence="3">
    <location>
        <begin position="975"/>
        <end position="1002"/>
    </location>
</feature>